<keyword evidence="2" id="KW-1185">Reference proteome</keyword>
<name>A0AA88PJI0_9TELE</name>
<sequence>MRQSAANRELLVAEFGKTAKAERLMRRVLRALWRLMHSEVRALQIGTQSVCDGNVNRVSGDQTNQINHG</sequence>
<evidence type="ECO:0000313" key="2">
    <source>
        <dbReference type="Proteomes" id="UP001187343"/>
    </source>
</evidence>
<organism evidence="1 2">
    <name type="scientific">Cirrhinus molitorella</name>
    <name type="common">mud carp</name>
    <dbReference type="NCBI Taxonomy" id="172907"/>
    <lineage>
        <taxon>Eukaryota</taxon>
        <taxon>Metazoa</taxon>
        <taxon>Chordata</taxon>
        <taxon>Craniata</taxon>
        <taxon>Vertebrata</taxon>
        <taxon>Euteleostomi</taxon>
        <taxon>Actinopterygii</taxon>
        <taxon>Neopterygii</taxon>
        <taxon>Teleostei</taxon>
        <taxon>Ostariophysi</taxon>
        <taxon>Cypriniformes</taxon>
        <taxon>Cyprinidae</taxon>
        <taxon>Labeoninae</taxon>
        <taxon>Labeonini</taxon>
        <taxon>Cirrhinus</taxon>
    </lineage>
</organism>
<comment type="caution">
    <text evidence="1">The sequence shown here is derived from an EMBL/GenBank/DDBJ whole genome shotgun (WGS) entry which is preliminary data.</text>
</comment>
<gene>
    <name evidence="1" type="ORF">Q8A67_012358</name>
</gene>
<dbReference type="AlphaFoldDB" id="A0AA88PJI0"/>
<evidence type="ECO:0000313" key="1">
    <source>
        <dbReference type="EMBL" id="KAK2892370.1"/>
    </source>
</evidence>
<dbReference type="Proteomes" id="UP001187343">
    <property type="component" value="Unassembled WGS sequence"/>
</dbReference>
<reference evidence="1" key="1">
    <citation type="submission" date="2023-08" db="EMBL/GenBank/DDBJ databases">
        <title>Chromosome-level Genome Assembly of mud carp (Cirrhinus molitorella).</title>
        <authorList>
            <person name="Liu H."/>
        </authorList>
    </citation>
    <scope>NUCLEOTIDE SEQUENCE</scope>
    <source>
        <strain evidence="1">Prfri</strain>
        <tissue evidence="1">Muscle</tissue>
    </source>
</reference>
<proteinExistence type="predicted"/>
<accession>A0AA88PJI0</accession>
<protein>
    <submittedName>
        <fullName evidence="1">Uncharacterized protein</fullName>
    </submittedName>
</protein>
<dbReference type="EMBL" id="JAUYZG010000012">
    <property type="protein sequence ID" value="KAK2892370.1"/>
    <property type="molecule type" value="Genomic_DNA"/>
</dbReference>